<protein>
    <submittedName>
        <fullName evidence="2">Uncharacterized protein</fullName>
    </submittedName>
</protein>
<evidence type="ECO:0000313" key="2">
    <source>
        <dbReference type="EMBL" id="CAA9536766.1"/>
    </source>
</evidence>
<reference evidence="2" key="1">
    <citation type="submission" date="2020-02" db="EMBL/GenBank/DDBJ databases">
        <authorList>
            <person name="Meier V. D."/>
        </authorList>
    </citation>
    <scope>NUCLEOTIDE SEQUENCE</scope>
    <source>
        <strain evidence="2">AVDCRST_MAG79</strain>
    </source>
</reference>
<feature type="region of interest" description="Disordered" evidence="1">
    <location>
        <begin position="1"/>
        <end position="41"/>
    </location>
</feature>
<dbReference type="EMBL" id="CADCWC010000223">
    <property type="protein sequence ID" value="CAA9536766.1"/>
    <property type="molecule type" value="Genomic_DNA"/>
</dbReference>
<evidence type="ECO:0000256" key="1">
    <source>
        <dbReference type="SAM" id="MobiDB-lite"/>
    </source>
</evidence>
<dbReference type="AlphaFoldDB" id="A0A6J4U249"/>
<sequence>GLDGSRRRAPRLAGHDLPGPRPPSDGRGAARRPARAAERRM</sequence>
<feature type="non-terminal residue" evidence="2">
    <location>
        <position position="1"/>
    </location>
</feature>
<organism evidence="2">
    <name type="scientific">uncultured Thermoleophilia bacterium</name>
    <dbReference type="NCBI Taxonomy" id="1497501"/>
    <lineage>
        <taxon>Bacteria</taxon>
        <taxon>Bacillati</taxon>
        <taxon>Actinomycetota</taxon>
        <taxon>Thermoleophilia</taxon>
        <taxon>environmental samples</taxon>
    </lineage>
</organism>
<name>A0A6J4U249_9ACTN</name>
<accession>A0A6J4U249</accession>
<feature type="non-terminal residue" evidence="2">
    <location>
        <position position="41"/>
    </location>
</feature>
<proteinExistence type="predicted"/>
<gene>
    <name evidence="2" type="ORF">AVDCRST_MAG79-1451</name>
</gene>